<reference evidence="2" key="3">
    <citation type="submission" date="2022-06" db="EMBL/GenBank/DDBJ databases">
        <title>Resources to Facilitate Use of the Altered Schaedler Flora (ASF) Mouse Model to Study Microbiome Function.</title>
        <authorList>
            <person name="Proctor A."/>
            <person name="Parvinroo S."/>
            <person name="Richie T."/>
            <person name="Jia X."/>
            <person name="Lee S.T.M."/>
            <person name="Karp P.D."/>
            <person name="Paley S."/>
            <person name="Kostic A.D."/>
            <person name="Pierre J.F."/>
            <person name="Wannemuehler M.J."/>
            <person name="Phillips G.J."/>
        </authorList>
    </citation>
    <scope>NUCLEOTIDE SEQUENCE</scope>
    <source>
        <strain evidence="2">ASF457</strain>
    </source>
</reference>
<feature type="domain" description="Putative beta-lactamase-inhibitor-like PepSY-like" evidence="1">
    <location>
        <begin position="57"/>
        <end position="136"/>
    </location>
</feature>
<evidence type="ECO:0000313" key="3">
    <source>
        <dbReference type="Proteomes" id="UP000017429"/>
    </source>
</evidence>
<reference evidence="2" key="2">
    <citation type="submission" date="2022-05" db="EMBL/GenBank/DDBJ databases">
        <authorList>
            <person name="Proctor A.L."/>
            <person name="Phillips G.J."/>
            <person name="Wannemuehler M.J."/>
        </authorList>
    </citation>
    <scope>NUCLEOTIDE SEQUENCE</scope>
    <source>
        <strain evidence="2">ASF457</strain>
    </source>
</reference>
<accession>V2QDZ3</accession>
<dbReference type="OrthoDB" id="710080at2"/>
<dbReference type="EMBL" id="CP097562">
    <property type="protein sequence ID" value="USF23699.1"/>
    <property type="molecule type" value="Genomic_DNA"/>
</dbReference>
<dbReference type="SUPFAM" id="SSF160574">
    <property type="entry name" value="BT0923-like"/>
    <property type="match status" value="1"/>
</dbReference>
<keyword evidence="3" id="KW-1185">Reference proteome</keyword>
<dbReference type="KEGG" id="msch:N508_000766"/>
<dbReference type="RefSeq" id="WP_023275072.1">
    <property type="nucleotide sequence ID" value="NZ_CP097562.1"/>
</dbReference>
<dbReference type="eggNOG" id="COG3212">
    <property type="taxonomic scope" value="Bacteria"/>
</dbReference>
<evidence type="ECO:0000313" key="2">
    <source>
        <dbReference type="EMBL" id="USF23699.1"/>
    </source>
</evidence>
<dbReference type="Proteomes" id="UP000017429">
    <property type="component" value="Chromosome"/>
</dbReference>
<dbReference type="InterPro" id="IPR021533">
    <property type="entry name" value="PepSY-like"/>
</dbReference>
<evidence type="ECO:0000259" key="1">
    <source>
        <dbReference type="Pfam" id="PF11396"/>
    </source>
</evidence>
<dbReference type="Gene3D" id="3.40.1420.30">
    <property type="match status" value="1"/>
</dbReference>
<dbReference type="AlphaFoldDB" id="V2QDZ3"/>
<proteinExistence type="predicted"/>
<gene>
    <name evidence="2" type="ORF">N508_000766</name>
</gene>
<name>V2QDZ3_9BACT</name>
<sequence>MKKLFVTFFTAVISLFAFTAFAADMLIQPNQLPQNSQQFISKTFKNANIVAAKRDKNSFEAILNTGAKIEFNLSGEWEEIEAYSALPDGLLPAAVEKAAKSQGGQIIKIDKDFGYYEVKLNNNLELKIDMNGNILKRKMD</sequence>
<dbReference type="Pfam" id="PF11396">
    <property type="entry name" value="PepSY_like"/>
    <property type="match status" value="1"/>
</dbReference>
<organism evidence="2 3">
    <name type="scientific">Mucispirillum schaedleri ASF457</name>
    <dbReference type="NCBI Taxonomy" id="1379858"/>
    <lineage>
        <taxon>Bacteria</taxon>
        <taxon>Pseudomonadati</taxon>
        <taxon>Deferribacterota</taxon>
        <taxon>Deferribacteres</taxon>
        <taxon>Deferribacterales</taxon>
        <taxon>Mucispirillaceae</taxon>
        <taxon>Mucispirillum</taxon>
    </lineage>
</organism>
<protein>
    <recommendedName>
        <fullName evidence="1">Putative beta-lactamase-inhibitor-like PepSY-like domain-containing protein</fullName>
    </recommendedName>
</protein>
<reference evidence="2" key="1">
    <citation type="journal article" date="2014" name="Genome Announc.">
        <title>Draft genome sequences of the altered schaedler flora, a defined bacterial community from gnotobiotic mice.</title>
        <authorList>
            <person name="Wannemuehler M.J."/>
            <person name="Overstreet A.M."/>
            <person name="Ward D.V."/>
            <person name="Phillips G.J."/>
        </authorList>
    </citation>
    <scope>NUCLEOTIDE SEQUENCE</scope>
    <source>
        <strain evidence="2">ASF457</strain>
    </source>
</reference>